<feature type="domain" description="Putative phage metallopeptidase" evidence="1">
    <location>
        <begin position="3"/>
        <end position="102"/>
    </location>
</feature>
<dbReference type="EMBL" id="PFUW01000012">
    <property type="protein sequence ID" value="PJB04281.1"/>
    <property type="molecule type" value="Genomic_DNA"/>
</dbReference>
<name>A0A2G9LJD1_HUBC1</name>
<accession>A0A2H9QSN3</accession>
<dbReference type="AlphaFoldDB" id="A0A2G9LJD1"/>
<dbReference type="Proteomes" id="UP000228888">
    <property type="component" value="Unassembled WGS sequence"/>
</dbReference>
<evidence type="ECO:0000313" key="10">
    <source>
        <dbReference type="Proteomes" id="UP000229789"/>
    </source>
</evidence>
<dbReference type="EMBL" id="PFSX01000040">
    <property type="protein sequence ID" value="PJC01330.1"/>
    <property type="molecule type" value="Genomic_DNA"/>
</dbReference>
<organism evidence="2 10">
    <name type="scientific">Huberarchaeum crystalense</name>
    <dbReference type="NCBI Taxonomy" id="2014257"/>
    <lineage>
        <taxon>Archaea</taxon>
        <taxon>Candidatus Huberarchaeota</taxon>
        <taxon>Candidatus Huberarchaeia</taxon>
        <taxon>Candidatus Huberarchaeales</taxon>
        <taxon>Candidatus Huberarchaeaceae</taxon>
        <taxon>Candidatus Huberarchaeum</taxon>
    </lineage>
</organism>
<dbReference type="Proteomes" id="UP000231232">
    <property type="component" value="Unassembled WGS sequence"/>
</dbReference>
<accession>A0A2H9MPB8</accession>
<dbReference type="Proteomes" id="UP000230713">
    <property type="component" value="Unassembled WGS sequence"/>
</dbReference>
<evidence type="ECO:0000313" key="4">
    <source>
        <dbReference type="EMBL" id="PIV46632.1"/>
    </source>
</evidence>
<reference evidence="2 10" key="2">
    <citation type="submission" date="2017-09" db="EMBL/GenBank/DDBJ databases">
        <title>Depth-based differentiation of microbial function through sediment-hosted aquifers and enrichment of novel symbionts in the deep terrestrial subsurface.</title>
        <authorList>
            <person name="Probst A.J."/>
            <person name="Ladd B."/>
            <person name="Jarett J.K."/>
            <person name="Geller-Mcgrath D.E."/>
            <person name="Sieber C.M."/>
            <person name="Emerson J.B."/>
            <person name="Anantharaman K."/>
            <person name="Thomas B.C."/>
            <person name="Malmstrom R."/>
            <person name="Stieglmeier M."/>
            <person name="Klingl A."/>
            <person name="Woyke T."/>
            <person name="Ryan C.M."/>
            <person name="Banfield J.F."/>
        </authorList>
    </citation>
    <scope>NUCLEOTIDE SEQUENCE [LARGE SCALE GENOMIC DNA]</scope>
    <source>
        <strain evidence="4">CG02_land_8_20_14_3_00_31_209</strain>
        <strain evidence="3">CG03_land_8_20_14_0_80_31_114</strain>
        <strain evidence="5">CG17_big_fil_post_rev_8_21_14_2_50_31_73</strain>
        <strain evidence="2">CG18_big_fil_WC_8_21_14_2_50_31_19</strain>
        <strain evidence="7">CG_4_9_14_0_8_um_filter_31_21</strain>
        <strain evidence="6">CG_4_9_14_3_um_filter_31_125</strain>
    </source>
</reference>
<evidence type="ECO:0000313" key="6">
    <source>
        <dbReference type="EMBL" id="PJB04281.1"/>
    </source>
</evidence>
<dbReference type="EMBL" id="PEUT01000041">
    <property type="protein sequence ID" value="PIV13669.1"/>
    <property type="molecule type" value="Genomic_DNA"/>
</dbReference>
<dbReference type="Pfam" id="PF18894">
    <property type="entry name" value="PhageMetallopep"/>
    <property type="match status" value="1"/>
</dbReference>
<gene>
    <name evidence="7" type="ORF">CO072_01525</name>
    <name evidence="6" type="ORF">CO124_00535</name>
    <name evidence="4" type="ORF">COS22_00220</name>
    <name evidence="3" type="ORF">COS45_01660</name>
    <name evidence="5" type="ORF">COW47_00330</name>
    <name evidence="2" type="ORF">COW69_01160</name>
</gene>
<evidence type="ECO:0000313" key="2">
    <source>
        <dbReference type="EMBL" id="PIN66624.1"/>
    </source>
</evidence>
<protein>
    <submittedName>
        <fullName evidence="2">Metallopeptidase</fullName>
    </submittedName>
</protein>
<evidence type="ECO:0000259" key="1">
    <source>
        <dbReference type="Pfam" id="PF18894"/>
    </source>
</evidence>
<dbReference type="Proteomes" id="UP000230477">
    <property type="component" value="Unassembled WGS sequence"/>
</dbReference>
<accession>A0A2H9M7Z4</accession>
<accession>A0A2H9RD19</accession>
<sequence>MKCFGDTEIHRRICKIISQIGFDHCDPTHIFCVRSYGTKTRAIARIWSLPLIWRQCLRLPVYYVIEVITEKFDALPEEDKDRVLIHELLHIPTHFSGGLVPHYCFGKKIDNKRVDELYKLINK</sequence>
<comment type="caution">
    <text evidence="2">The sequence shown here is derived from an EMBL/GenBank/DDBJ whole genome shotgun (WGS) entry which is preliminary data.</text>
</comment>
<dbReference type="EMBL" id="PCUF01000012">
    <property type="protein sequence ID" value="PIN66624.1"/>
    <property type="molecule type" value="Genomic_DNA"/>
</dbReference>
<reference evidence="8 9" key="1">
    <citation type="submission" date="2017-09" db="EMBL/GenBank/DDBJ databases">
        <title>Depth-based differentiation of microbial function through sediment-hosted aquifers and enrichment of novel symbionts in the deep terrestrial subsurface.</title>
        <authorList>
            <person name="Probst A.J."/>
            <person name="Ladd B."/>
            <person name="Jarett J.K."/>
            <person name="Geller-Mcgrath D.E."/>
            <person name="Sieber C.M.K."/>
            <person name="Emerson J.B."/>
            <person name="Anantharaman K."/>
            <person name="Thomas B.C."/>
            <person name="Malmstrom R."/>
            <person name="Stieglmeier M."/>
            <person name="Klingl A."/>
            <person name="Woyke T."/>
            <person name="Ryan C.M."/>
            <person name="Banfield J.F."/>
        </authorList>
    </citation>
    <scope>NUCLEOTIDE SEQUENCE [LARGE SCALE GENOMIC DNA]</scope>
</reference>
<accession>A0A2G9LJD1</accession>
<evidence type="ECO:0000313" key="7">
    <source>
        <dbReference type="EMBL" id="PJC01330.1"/>
    </source>
</evidence>
<dbReference type="EMBL" id="PFFF01000006">
    <property type="protein sequence ID" value="PIV89893.1"/>
    <property type="molecule type" value="Genomic_DNA"/>
</dbReference>
<evidence type="ECO:0000313" key="9">
    <source>
        <dbReference type="Proteomes" id="UP000228989"/>
    </source>
</evidence>
<dbReference type="Proteomes" id="UP000228989">
    <property type="component" value="Unassembled WGS sequence"/>
</dbReference>
<dbReference type="InterPro" id="IPR043998">
    <property type="entry name" value="Put_Metallopep"/>
</dbReference>
<dbReference type="EMBL" id="PETW01000004">
    <property type="protein sequence ID" value="PIV46632.1"/>
    <property type="molecule type" value="Genomic_DNA"/>
</dbReference>
<evidence type="ECO:0000313" key="8">
    <source>
        <dbReference type="Proteomes" id="UP000228888"/>
    </source>
</evidence>
<proteinExistence type="predicted"/>
<evidence type="ECO:0000313" key="3">
    <source>
        <dbReference type="EMBL" id="PIV13669.1"/>
    </source>
</evidence>
<evidence type="ECO:0000313" key="5">
    <source>
        <dbReference type="EMBL" id="PIV89893.1"/>
    </source>
</evidence>
<accession>A0A2H9M3W1</accession>
<dbReference type="Proteomes" id="UP000229789">
    <property type="component" value="Unassembled WGS sequence"/>
</dbReference>